<dbReference type="AlphaFoldDB" id="A0A383VLH7"/>
<protein>
    <recommendedName>
        <fullName evidence="2">SGNH hydrolase-type esterase domain-containing protein</fullName>
    </recommendedName>
</protein>
<dbReference type="CDD" id="cd00229">
    <property type="entry name" value="SGNH_hydrolase"/>
    <property type="match status" value="1"/>
</dbReference>
<feature type="compositionally biased region" description="Low complexity" evidence="1">
    <location>
        <begin position="37"/>
        <end position="61"/>
    </location>
</feature>
<organism evidence="3 4">
    <name type="scientific">Tetradesmus obliquus</name>
    <name type="common">Green alga</name>
    <name type="synonym">Acutodesmus obliquus</name>
    <dbReference type="NCBI Taxonomy" id="3088"/>
    <lineage>
        <taxon>Eukaryota</taxon>
        <taxon>Viridiplantae</taxon>
        <taxon>Chlorophyta</taxon>
        <taxon>core chlorophytes</taxon>
        <taxon>Chlorophyceae</taxon>
        <taxon>CS clade</taxon>
        <taxon>Sphaeropleales</taxon>
        <taxon>Scenedesmaceae</taxon>
        <taxon>Tetradesmus</taxon>
    </lineage>
</organism>
<gene>
    <name evidence="3" type="ORF">BQ4739_LOCUS6239</name>
</gene>
<sequence>MPQSLQEATSKAANLQLLTPTPNSASSHATYHHTGLSSSSSSSSSSRTLHAQQQQQQQQQQPSLPDVLLARGYKGLAPAVLRNWRSLADKLNTPGSNVTVVAFGGSITAGYIDDAPNSSWVDPLLASLKSAYPAANISVVNLARGGHDVQAAATCWYQLAPQEADLILVEYSVNGCNQNHKCHSFMSPRVAAYETFLRRIIRTAPGAALLAVAAFDFELFDVSMPDSQGQPTGISVTRPKAYFDSGENFHTRVAHRYGVPVASVRDALYDIFADDQVLLKATGMTRAQLLSPKRMIHPTTAGHILFANVIWYTLQLTLGTVVAAESGTAGSPQQQQQQQQQQLLLLPTPISPIAAAEAEVEPFCAEGARLQQYATNSSSWSWSHLLISEPCPHPNCMATGFSASQIGSTLELTIDTLNSTRGAAGHRRSLLGIFQLARTAYYVSRMGVAQLSCVRGCSCSPVMMDGKALVEGSNRYWGSLGISITEVTPHPQCVVAVTIMGSAANSTGQDFFFNGLAVVPITQSNLNRIDQRSKRAFRFE</sequence>
<dbReference type="SUPFAM" id="SSF52266">
    <property type="entry name" value="SGNH hydrolase"/>
    <property type="match status" value="1"/>
</dbReference>
<evidence type="ECO:0000259" key="2">
    <source>
        <dbReference type="Pfam" id="PF13472"/>
    </source>
</evidence>
<reference evidence="3 4" key="1">
    <citation type="submission" date="2016-10" db="EMBL/GenBank/DDBJ databases">
        <authorList>
            <person name="Cai Z."/>
        </authorList>
    </citation>
    <scope>NUCLEOTIDE SEQUENCE [LARGE SCALE GENOMIC DNA]</scope>
</reference>
<evidence type="ECO:0000313" key="4">
    <source>
        <dbReference type="Proteomes" id="UP000256970"/>
    </source>
</evidence>
<dbReference type="PANTHER" id="PTHR34407:SF1">
    <property type="entry name" value="SGNH HYDROLASE-TYPE ESTERASE DOMAIN-CONTAINING PROTEIN"/>
    <property type="match status" value="1"/>
</dbReference>
<feature type="compositionally biased region" description="Polar residues" evidence="1">
    <location>
        <begin position="1"/>
        <end position="29"/>
    </location>
</feature>
<evidence type="ECO:0000313" key="3">
    <source>
        <dbReference type="EMBL" id="SZX65773.1"/>
    </source>
</evidence>
<keyword evidence="4" id="KW-1185">Reference proteome</keyword>
<feature type="region of interest" description="Disordered" evidence="1">
    <location>
        <begin position="1"/>
        <end position="63"/>
    </location>
</feature>
<dbReference type="Proteomes" id="UP000256970">
    <property type="component" value="Unassembled WGS sequence"/>
</dbReference>
<dbReference type="STRING" id="3088.A0A383VLH7"/>
<dbReference type="Gene3D" id="3.40.50.1110">
    <property type="entry name" value="SGNH hydrolase"/>
    <property type="match status" value="1"/>
</dbReference>
<dbReference type="Pfam" id="PF13472">
    <property type="entry name" value="Lipase_GDSL_2"/>
    <property type="match status" value="1"/>
</dbReference>
<evidence type="ECO:0000256" key="1">
    <source>
        <dbReference type="SAM" id="MobiDB-lite"/>
    </source>
</evidence>
<dbReference type="InterPro" id="IPR036514">
    <property type="entry name" value="SGNH_hydro_sf"/>
</dbReference>
<dbReference type="EMBL" id="FNXT01000662">
    <property type="protein sequence ID" value="SZX65773.1"/>
    <property type="molecule type" value="Genomic_DNA"/>
</dbReference>
<name>A0A383VLH7_TETOB</name>
<dbReference type="InterPro" id="IPR013830">
    <property type="entry name" value="SGNH_hydro"/>
</dbReference>
<dbReference type="PANTHER" id="PTHR34407">
    <property type="entry name" value="EXPRESSED PROTEIN"/>
    <property type="match status" value="1"/>
</dbReference>
<proteinExistence type="predicted"/>
<feature type="domain" description="SGNH hydrolase-type esterase" evidence="2">
    <location>
        <begin position="102"/>
        <end position="303"/>
    </location>
</feature>
<accession>A0A383VLH7</accession>